<reference evidence="2 3" key="1">
    <citation type="submission" date="2016-07" db="EMBL/GenBank/DDBJ databases">
        <authorList>
            <person name="Adewale K.A."/>
            <person name="Blau A.I."/>
            <person name="Scott S.R."/>
            <person name="Westervelt L.M."/>
            <person name="Nayek S."/>
            <person name="Hughes L.E."/>
            <person name="Garlena R.A."/>
            <person name="Russell D.A."/>
            <person name="Pope W.H."/>
            <person name="Jacobs-Sera D."/>
            <person name="Hendrix R.W."/>
            <person name="Hatfull G.F."/>
        </authorList>
    </citation>
    <scope>NUCLEOTIDE SEQUENCE [LARGE SCALE GENOMIC DNA]</scope>
</reference>
<feature type="region of interest" description="Disordered" evidence="1">
    <location>
        <begin position="1"/>
        <end position="30"/>
    </location>
</feature>
<evidence type="ECO:0000313" key="2">
    <source>
        <dbReference type="EMBL" id="AOQ27016.1"/>
    </source>
</evidence>
<protein>
    <submittedName>
        <fullName evidence="2">Uncharacterized protein</fullName>
    </submittedName>
</protein>
<dbReference type="Proteomes" id="UP000224465">
    <property type="component" value="Segment"/>
</dbReference>
<evidence type="ECO:0000313" key="3">
    <source>
        <dbReference type="Proteomes" id="UP000224465"/>
    </source>
</evidence>
<dbReference type="EMBL" id="KX507344">
    <property type="protein sequence ID" value="AOQ27016.1"/>
    <property type="molecule type" value="Genomic_DNA"/>
</dbReference>
<sequence>MSELNETTETKTTTRKRAPRKDPAPKVEGPAYLSELLKEIEEVDPTGLRELSNESRRQYALRAQNWSKAAPSLPGSLMARANQALAQRDPDKLRAALLRVAAVALAKVEEIDGASK</sequence>
<accession>A0A1C9LWQ1</accession>
<name>A0A1C9LWQ1_9CAUD</name>
<gene>
    <name evidence="2" type="ORF">SEA_GODPOWER_41</name>
</gene>
<proteinExistence type="predicted"/>
<evidence type="ECO:0000256" key="1">
    <source>
        <dbReference type="SAM" id="MobiDB-lite"/>
    </source>
</evidence>
<organism evidence="2 3">
    <name type="scientific">Streptomyces phage Godpower</name>
    <dbReference type="NCBI Taxonomy" id="1873995"/>
    <lineage>
        <taxon>Viruses</taxon>
        <taxon>Duplodnaviria</taxon>
        <taxon>Heunggongvirae</taxon>
        <taxon>Uroviricota</taxon>
        <taxon>Caudoviricetes</taxon>
        <taxon>Arquatrovirinae</taxon>
        <taxon>Likavirus</taxon>
        <taxon>Likavirus lika</taxon>
    </lineage>
</organism>